<keyword evidence="5" id="KW-0540">Nuclease</keyword>
<dbReference type="InterPro" id="IPR036388">
    <property type="entry name" value="WH-like_DNA-bd_sf"/>
</dbReference>
<organism evidence="5 6">
    <name type="scientific">Enterococcus phage BC611</name>
    <dbReference type="NCBI Taxonomy" id="1173135"/>
    <lineage>
        <taxon>Viruses</taxon>
        <taxon>Duplodnaviria</taxon>
        <taxon>Heunggongvirae</taxon>
        <taxon>Uroviricota</taxon>
        <taxon>Caudoviricetes</taxon>
        <taxon>Saphexavirus</taxon>
        <taxon>Saphexavirus BC611</taxon>
    </lineage>
</organism>
<dbReference type="SUPFAM" id="SSF64496">
    <property type="entry name" value="DNA-binding domain of intron-encoded endonucleases"/>
    <property type="match status" value="1"/>
</dbReference>
<dbReference type="InterPro" id="IPR054307">
    <property type="entry name" value="I-HmuI_NUMOD-like"/>
</dbReference>
<dbReference type="GO" id="GO:0003677">
    <property type="term" value="F:DNA binding"/>
    <property type="evidence" value="ECO:0007669"/>
    <property type="project" value="InterPro"/>
</dbReference>
<name>I4DSI5_9CAUD</name>
<dbReference type="GO" id="GO:0004519">
    <property type="term" value="F:endonuclease activity"/>
    <property type="evidence" value="ECO:0007669"/>
    <property type="project" value="UniProtKB-KW"/>
</dbReference>
<dbReference type="Gene3D" id="3.40.1440.10">
    <property type="entry name" value="GIY-YIG endonuclease"/>
    <property type="match status" value="1"/>
</dbReference>
<keyword evidence="5" id="KW-0255">Endonuclease</keyword>
<keyword evidence="5" id="KW-0378">Hydrolase</keyword>
<evidence type="ECO:0000313" key="5">
    <source>
        <dbReference type="EMBL" id="BAM20875.1"/>
    </source>
</evidence>
<dbReference type="Gene3D" id="1.10.10.10">
    <property type="entry name" value="Winged helix-like DNA-binding domain superfamily/Winged helix DNA-binding domain"/>
    <property type="match status" value="1"/>
</dbReference>
<proteinExistence type="predicted"/>
<comment type="cofactor">
    <cofactor evidence="1">
        <name>Mg(2+)</name>
        <dbReference type="ChEBI" id="CHEBI:18420"/>
    </cofactor>
</comment>
<dbReference type="SUPFAM" id="SSF82771">
    <property type="entry name" value="GIY-YIG endonuclease"/>
    <property type="match status" value="1"/>
</dbReference>
<evidence type="ECO:0000256" key="3">
    <source>
        <dbReference type="ARBA" id="ARBA00022842"/>
    </source>
</evidence>
<evidence type="ECO:0000256" key="2">
    <source>
        <dbReference type="ARBA" id="ARBA00010045"/>
    </source>
</evidence>
<accession>I4DSI5</accession>
<dbReference type="OrthoDB" id="19777at10239"/>
<dbReference type="PROSITE" id="PS50164">
    <property type="entry name" value="GIY_YIG"/>
    <property type="match status" value="1"/>
</dbReference>
<evidence type="ECO:0000256" key="1">
    <source>
        <dbReference type="ARBA" id="ARBA00001946"/>
    </source>
</evidence>
<dbReference type="Pfam" id="PF22083">
    <property type="entry name" value="I-HmuI_NUMOD-like"/>
    <property type="match status" value="1"/>
</dbReference>
<comment type="similarity">
    <text evidence="2">To endonucleases of group I introns of fungi and phage.</text>
</comment>
<dbReference type="Pfam" id="PF07460">
    <property type="entry name" value="NUMOD3"/>
    <property type="match status" value="1"/>
</dbReference>
<keyword evidence="3" id="KW-0460">Magnesium</keyword>
<dbReference type="InterPro" id="IPR003611">
    <property type="entry name" value="NUMOD3"/>
</dbReference>
<dbReference type="Pfam" id="PF01541">
    <property type="entry name" value="GIY-YIG"/>
    <property type="match status" value="1"/>
</dbReference>
<dbReference type="InterPro" id="IPR000305">
    <property type="entry name" value="GIY-YIG_endonuc"/>
</dbReference>
<dbReference type="CDD" id="cd10443">
    <property type="entry name" value="GIY-YIG_HE_Tlr8p_PBC-V_like"/>
    <property type="match status" value="1"/>
</dbReference>
<sequence length="201" mass="22850">MYIYLITNNINGKQYVGQTARTIEKRFNEHCRKNHQAIGKAIAKYGKENFTVEELHHTEDFEKLQELEIIEIESRNTLAPNGYNLVEGGGGTVGYNHTEETRAKMSKIKKAQYNGKSNPFYSKKHSEESKAKMSAAKKGIWINEGREVNYHTVKVINKTTGETYNSIKEAAEASGVLATHITRVCKGRRKSAGGYEWNYLR</sequence>
<evidence type="ECO:0000259" key="4">
    <source>
        <dbReference type="PROSITE" id="PS50164"/>
    </source>
</evidence>
<dbReference type="RefSeq" id="YP_006488736.1">
    <property type="nucleotide sequence ID" value="NC_018086.1"/>
</dbReference>
<dbReference type="NCBIfam" id="TIGR01453">
    <property type="entry name" value="grpIintron_endo"/>
    <property type="match status" value="1"/>
</dbReference>
<dbReference type="SMART" id="SM00465">
    <property type="entry name" value="GIYc"/>
    <property type="match status" value="1"/>
</dbReference>
<dbReference type="EMBL" id="AB712291">
    <property type="protein sequence ID" value="BAM20875.1"/>
    <property type="molecule type" value="Genomic_DNA"/>
</dbReference>
<dbReference type="Proteomes" id="UP000006172">
    <property type="component" value="Segment"/>
</dbReference>
<feature type="domain" description="GIY-YIG" evidence="4">
    <location>
        <begin position="1"/>
        <end position="85"/>
    </location>
</feature>
<dbReference type="InterPro" id="IPR035901">
    <property type="entry name" value="GIY-YIG_endonuc_sf"/>
</dbReference>
<protein>
    <submittedName>
        <fullName evidence="5">Putative SegB homing endonuclease</fullName>
    </submittedName>
</protein>
<dbReference type="GeneID" id="13165346"/>
<reference evidence="5 6" key="1">
    <citation type="journal article" date="2012" name="J. Virol.">
        <title>Complete Genome Sequence of Bacteriophage BC-611 Specifically Infecting Enterococcus faecalis Strain NP-10011.</title>
        <authorList>
            <person name="Horiuchi T."/>
            <person name="Sakka M."/>
            <person name="Hayashi A."/>
            <person name="Shimada T."/>
            <person name="Kimura T."/>
            <person name="Sakka K."/>
        </authorList>
    </citation>
    <scope>NUCLEOTIDE SEQUENCE [LARGE SCALE GENOMIC DNA]</scope>
</reference>
<dbReference type="KEGG" id="vg:13165346"/>
<dbReference type="InterPro" id="IPR006350">
    <property type="entry name" value="Intron_endoG1"/>
</dbReference>
<keyword evidence="6" id="KW-1185">Reference proteome</keyword>
<evidence type="ECO:0000313" key="6">
    <source>
        <dbReference type="Proteomes" id="UP000006172"/>
    </source>
</evidence>
<gene>
    <name evidence="5" type="primary">efb9</name>
</gene>
<dbReference type="SMART" id="SM00496">
    <property type="entry name" value="IENR2"/>
    <property type="match status" value="2"/>
</dbReference>